<evidence type="ECO:0000313" key="2">
    <source>
        <dbReference type="Proteomes" id="UP000317835"/>
    </source>
</evidence>
<proteinExistence type="predicted"/>
<evidence type="ECO:0000313" key="1">
    <source>
        <dbReference type="EMBL" id="QDV36367.1"/>
    </source>
</evidence>
<dbReference type="Proteomes" id="UP000317835">
    <property type="component" value="Chromosome"/>
</dbReference>
<accession>A0A518H6A2</accession>
<dbReference type="EMBL" id="CP036426">
    <property type="protein sequence ID" value="QDV36367.1"/>
    <property type="molecule type" value="Genomic_DNA"/>
</dbReference>
<reference evidence="1 2" key="1">
    <citation type="submission" date="2019-02" db="EMBL/GenBank/DDBJ databases">
        <title>Deep-cultivation of Planctomycetes and their phenomic and genomic characterization uncovers novel biology.</title>
        <authorList>
            <person name="Wiegand S."/>
            <person name="Jogler M."/>
            <person name="Boedeker C."/>
            <person name="Pinto D."/>
            <person name="Vollmers J."/>
            <person name="Rivas-Marin E."/>
            <person name="Kohn T."/>
            <person name="Peeters S.H."/>
            <person name="Heuer A."/>
            <person name="Rast P."/>
            <person name="Oberbeckmann S."/>
            <person name="Bunk B."/>
            <person name="Jeske O."/>
            <person name="Meyerdierks A."/>
            <person name="Storesund J.E."/>
            <person name="Kallscheuer N."/>
            <person name="Luecker S."/>
            <person name="Lage O.M."/>
            <person name="Pohl T."/>
            <person name="Merkel B.J."/>
            <person name="Hornburger P."/>
            <person name="Mueller R.-W."/>
            <person name="Bruemmer F."/>
            <person name="Labrenz M."/>
            <person name="Spormann A.M."/>
            <person name="Op den Camp H."/>
            <person name="Overmann J."/>
            <person name="Amann R."/>
            <person name="Jetten M.S.M."/>
            <person name="Mascher T."/>
            <person name="Medema M.H."/>
            <person name="Devos D.P."/>
            <person name="Kaster A.-K."/>
            <person name="Ovreas L."/>
            <person name="Rohde M."/>
            <person name="Galperin M.Y."/>
            <person name="Jogler C."/>
        </authorList>
    </citation>
    <scope>NUCLEOTIDE SEQUENCE [LARGE SCALE GENOMIC DNA]</scope>
    <source>
        <strain evidence="1 2">ElP</strain>
    </source>
</reference>
<name>A0A518H6A2_9BACT</name>
<protein>
    <submittedName>
        <fullName evidence="1">Uncharacterized protein</fullName>
    </submittedName>
</protein>
<dbReference type="AlphaFoldDB" id="A0A518H6A2"/>
<keyword evidence="2" id="KW-1185">Reference proteome</keyword>
<organism evidence="1 2">
    <name type="scientific">Tautonia plasticadhaerens</name>
    <dbReference type="NCBI Taxonomy" id="2527974"/>
    <lineage>
        <taxon>Bacteria</taxon>
        <taxon>Pseudomonadati</taxon>
        <taxon>Planctomycetota</taxon>
        <taxon>Planctomycetia</taxon>
        <taxon>Isosphaerales</taxon>
        <taxon>Isosphaeraceae</taxon>
        <taxon>Tautonia</taxon>
    </lineage>
</organism>
<sequence length="58" mass="6174">MPAARHRLKAVRRPGAVRMSAMTWASRQAQRRCSGAARAATRAAQSAVSVMADSLVPP</sequence>
<dbReference type="KEGG" id="tpla:ElP_42880"/>
<gene>
    <name evidence="1" type="ORF">ElP_42880</name>
</gene>